<accession>A0A0N0P3M9</accession>
<dbReference type="GO" id="GO:0005737">
    <property type="term" value="C:cytoplasm"/>
    <property type="evidence" value="ECO:0007669"/>
    <property type="project" value="TreeGrafter"/>
</dbReference>
<dbReference type="VEuPathDB" id="TriTrypDB:Lsey_0269_0010"/>
<dbReference type="PANTHER" id="PTHR10655:SF17">
    <property type="entry name" value="LYSOPHOSPHOLIPASE-LIKE PROTEIN 1"/>
    <property type="match status" value="1"/>
</dbReference>
<dbReference type="InterPro" id="IPR050565">
    <property type="entry name" value="LYPA1-2/EST-like"/>
</dbReference>
<dbReference type="SUPFAM" id="SSF53474">
    <property type="entry name" value="alpha/beta-Hydrolases"/>
    <property type="match status" value="1"/>
</dbReference>
<evidence type="ECO:0000313" key="4">
    <source>
        <dbReference type="EMBL" id="KPI84316.1"/>
    </source>
</evidence>
<dbReference type="Gene3D" id="3.40.50.1820">
    <property type="entry name" value="alpha/beta hydrolase"/>
    <property type="match status" value="1"/>
</dbReference>
<dbReference type="GO" id="GO:0008474">
    <property type="term" value="F:palmitoyl-(protein) hydrolase activity"/>
    <property type="evidence" value="ECO:0007669"/>
    <property type="project" value="TreeGrafter"/>
</dbReference>
<feature type="domain" description="Phospholipase/carboxylesterase/thioesterase" evidence="3">
    <location>
        <begin position="63"/>
        <end position="273"/>
    </location>
</feature>
<dbReference type="GO" id="GO:0052689">
    <property type="term" value="F:carboxylic ester hydrolase activity"/>
    <property type="evidence" value="ECO:0007669"/>
    <property type="project" value="TreeGrafter"/>
</dbReference>
<sequence length="279" mass="30167">MSAPIEQLSNAQIKDELRSLYAITNLGDCIEPGDLQAKLRTVRDTMPITHGLRYGPLLEIGNKKNLTGVVTLSHGLGDSAHGWEDVGLELARRIPYLLFLLPSAPSRPVTINGGMTMPAWYDITEMIGGGLRSGRQDTTAIMQSSDYVRSIAHLATKKYSIPPKRVLYAGFSQGAAIALSTGLMAPVAPAGIACMSGYLAAQAEVLPRIVNKAVPITMFHGRQDPVVPIGAAYESKEILEREGGVAQIDVKEYNMQHSAVPQEINDLASFISRVLPEKF</sequence>
<evidence type="ECO:0000313" key="5">
    <source>
        <dbReference type="Proteomes" id="UP000038009"/>
    </source>
</evidence>
<dbReference type="Proteomes" id="UP000038009">
    <property type="component" value="Unassembled WGS sequence"/>
</dbReference>
<evidence type="ECO:0000256" key="1">
    <source>
        <dbReference type="ARBA" id="ARBA00006499"/>
    </source>
</evidence>
<name>A0A0N0P3M9_LEPSE</name>
<organism evidence="4 5">
    <name type="scientific">Leptomonas seymouri</name>
    <dbReference type="NCBI Taxonomy" id="5684"/>
    <lineage>
        <taxon>Eukaryota</taxon>
        <taxon>Discoba</taxon>
        <taxon>Euglenozoa</taxon>
        <taxon>Kinetoplastea</taxon>
        <taxon>Metakinetoplastina</taxon>
        <taxon>Trypanosomatida</taxon>
        <taxon>Trypanosomatidae</taxon>
        <taxon>Leishmaniinae</taxon>
        <taxon>Leptomonas</taxon>
    </lineage>
</organism>
<dbReference type="Pfam" id="PF02230">
    <property type="entry name" value="Abhydrolase_2"/>
    <property type="match status" value="1"/>
</dbReference>
<dbReference type="InterPro" id="IPR003140">
    <property type="entry name" value="PLipase/COase/thioEstase"/>
</dbReference>
<comment type="caution">
    <text evidence="4">The sequence shown here is derived from an EMBL/GenBank/DDBJ whole genome shotgun (WGS) entry which is preliminary data.</text>
</comment>
<dbReference type="EMBL" id="LJSK01000269">
    <property type="protein sequence ID" value="KPI84316.1"/>
    <property type="molecule type" value="Genomic_DNA"/>
</dbReference>
<protein>
    <submittedName>
        <fullName evidence="4">Putative lysophospholipase</fullName>
    </submittedName>
</protein>
<gene>
    <name evidence="4" type="ORF">ABL78_6622</name>
</gene>
<keyword evidence="2" id="KW-0378">Hydrolase</keyword>
<dbReference type="OrthoDB" id="2418081at2759"/>
<comment type="similarity">
    <text evidence="1">Belongs to the AB hydrolase superfamily. AB hydrolase 2 family.</text>
</comment>
<reference evidence="4 5" key="1">
    <citation type="journal article" date="2015" name="PLoS Pathog.">
        <title>Leptomonas seymouri: Adaptations to the Dixenous Life Cycle Analyzed by Genome Sequencing, Transcriptome Profiling and Co-infection with Leishmania donovani.</title>
        <authorList>
            <person name="Kraeva N."/>
            <person name="Butenko A."/>
            <person name="Hlavacova J."/>
            <person name="Kostygov A."/>
            <person name="Myskova J."/>
            <person name="Grybchuk D."/>
            <person name="Lestinova T."/>
            <person name="Votypka J."/>
            <person name="Volf P."/>
            <person name="Opperdoes F."/>
            <person name="Flegontov P."/>
            <person name="Lukes J."/>
            <person name="Yurchenko V."/>
        </authorList>
    </citation>
    <scope>NUCLEOTIDE SEQUENCE [LARGE SCALE GENOMIC DNA]</scope>
    <source>
        <strain evidence="4 5">ATCC 30220</strain>
    </source>
</reference>
<dbReference type="PANTHER" id="PTHR10655">
    <property type="entry name" value="LYSOPHOSPHOLIPASE-RELATED"/>
    <property type="match status" value="1"/>
</dbReference>
<dbReference type="OMA" id="WYDILAM"/>
<evidence type="ECO:0000256" key="2">
    <source>
        <dbReference type="ARBA" id="ARBA00022801"/>
    </source>
</evidence>
<dbReference type="InterPro" id="IPR029058">
    <property type="entry name" value="AB_hydrolase_fold"/>
</dbReference>
<keyword evidence="5" id="KW-1185">Reference proteome</keyword>
<dbReference type="AlphaFoldDB" id="A0A0N0P3M9"/>
<evidence type="ECO:0000259" key="3">
    <source>
        <dbReference type="Pfam" id="PF02230"/>
    </source>
</evidence>
<proteinExistence type="inferred from homology"/>